<dbReference type="OrthoDB" id="9982951at2759"/>
<organism evidence="9 10">
    <name type="scientific">Fasciolopsis buskii</name>
    <dbReference type="NCBI Taxonomy" id="27845"/>
    <lineage>
        <taxon>Eukaryota</taxon>
        <taxon>Metazoa</taxon>
        <taxon>Spiralia</taxon>
        <taxon>Lophotrochozoa</taxon>
        <taxon>Platyhelminthes</taxon>
        <taxon>Trematoda</taxon>
        <taxon>Digenea</taxon>
        <taxon>Plagiorchiida</taxon>
        <taxon>Echinostomata</taxon>
        <taxon>Echinostomatoidea</taxon>
        <taxon>Fasciolidae</taxon>
        <taxon>Fasciolopsis</taxon>
    </lineage>
</organism>
<dbReference type="GO" id="GO:0006357">
    <property type="term" value="P:regulation of transcription by RNA polymerase II"/>
    <property type="evidence" value="ECO:0007669"/>
    <property type="project" value="TreeGrafter"/>
</dbReference>
<dbReference type="Proteomes" id="UP000728185">
    <property type="component" value="Unassembled WGS sequence"/>
</dbReference>
<comment type="caution">
    <text evidence="9">The sequence shown here is derived from an EMBL/GenBank/DDBJ whole genome shotgun (WGS) entry which is preliminary data.</text>
</comment>
<feature type="region of interest" description="Disordered" evidence="8">
    <location>
        <begin position="67"/>
        <end position="107"/>
    </location>
</feature>
<evidence type="ECO:0000256" key="3">
    <source>
        <dbReference type="ARBA" id="ARBA00019696"/>
    </source>
</evidence>
<feature type="region of interest" description="Disordered" evidence="8">
    <location>
        <begin position="777"/>
        <end position="822"/>
    </location>
</feature>
<evidence type="ECO:0000313" key="10">
    <source>
        <dbReference type="Proteomes" id="UP000728185"/>
    </source>
</evidence>
<dbReference type="PANTHER" id="PTHR12691:SF10">
    <property type="entry name" value="MEDIATOR OF RNA POLYMERASE II TRANSCRIPTION SUBUNIT 23"/>
    <property type="match status" value="1"/>
</dbReference>
<evidence type="ECO:0000256" key="5">
    <source>
        <dbReference type="ARBA" id="ARBA00023163"/>
    </source>
</evidence>
<feature type="compositionally biased region" description="Low complexity" evidence="8">
    <location>
        <begin position="67"/>
        <end position="80"/>
    </location>
</feature>
<gene>
    <name evidence="9" type="ORF">FBUS_10103</name>
</gene>
<keyword evidence="5" id="KW-0804">Transcription</keyword>
<name>A0A8E0RYX8_9TREM</name>
<feature type="compositionally biased region" description="Polar residues" evidence="8">
    <location>
        <begin position="95"/>
        <end position="107"/>
    </location>
</feature>
<accession>A0A8E0RYX8</accession>
<keyword evidence="4" id="KW-0805">Transcription regulation</keyword>
<evidence type="ECO:0000256" key="2">
    <source>
        <dbReference type="ARBA" id="ARBA00010222"/>
    </source>
</evidence>
<evidence type="ECO:0000256" key="1">
    <source>
        <dbReference type="ARBA" id="ARBA00004123"/>
    </source>
</evidence>
<dbReference type="EMBL" id="LUCM01006140">
    <property type="protein sequence ID" value="KAA0191757.1"/>
    <property type="molecule type" value="Genomic_DNA"/>
</dbReference>
<dbReference type="AlphaFoldDB" id="A0A8E0RYX8"/>
<dbReference type="GO" id="GO:0005667">
    <property type="term" value="C:transcription regulator complex"/>
    <property type="evidence" value="ECO:0007669"/>
    <property type="project" value="TreeGrafter"/>
</dbReference>
<dbReference type="InterPro" id="IPR021629">
    <property type="entry name" value="Mediator_Med23"/>
</dbReference>
<evidence type="ECO:0000256" key="6">
    <source>
        <dbReference type="ARBA" id="ARBA00023242"/>
    </source>
</evidence>
<dbReference type="GO" id="GO:0016592">
    <property type="term" value="C:mediator complex"/>
    <property type="evidence" value="ECO:0007669"/>
    <property type="project" value="TreeGrafter"/>
</dbReference>
<dbReference type="GO" id="GO:0010628">
    <property type="term" value="P:positive regulation of gene expression"/>
    <property type="evidence" value="ECO:0007669"/>
    <property type="project" value="TreeGrafter"/>
</dbReference>
<evidence type="ECO:0000256" key="7">
    <source>
        <dbReference type="ARBA" id="ARBA00031961"/>
    </source>
</evidence>
<evidence type="ECO:0000256" key="8">
    <source>
        <dbReference type="SAM" id="MobiDB-lite"/>
    </source>
</evidence>
<sequence>MNDLISCFFFPFSLEWIVCKLSRSIQAPDCVMYGLCLAISPAMLAQASQSASSFMAGGTIATGPGIGSTTTGPQTLQGGTRNLTGPTNRPGASGITHQPCSSSMAADTTSTNVGMSDMSGTVGTTIPAGSGIPGYPFLMTDNLELNRFILFSLLQIYYVYDLDEVCGMKAFLAEQIRATYERCGQSSLLDLPRLISSRLPDFFNQIIRQLVNTTSGQFSTPVLNAGEVNTGEREAHLRQLPCAVFEEYKRVSDGITTWPQLIGRGSLFLWLLSKVHINATSTWLRTLCDYSVACLTDSGSTDGIMREKILDTLSAFCLSWRIVPLDRLLLFLLTHANYCGSQLDAVNRIIVHLFTRSEQLTLAIQYLDKNFVSSGTDVCDRRVSKIEFHPDPVSSRRWSTCLIHLHELIPDQWITLNPSTTTRRPSKPDQLNTEIRPNPNFPVLYGHLVLRLLPMLEAILAHFIETELPLVRLIPFCQAVTPLFRFHHADGSNADNQLAWFVGRLRVQLVTHCVLSRTQTLAVHHARTHRVLGANADTEAQSGLLTQRGWSELCASVEVAKNAYIHIRSKYPDESRFCAEAEPELEAVLYDWYNAHVTCADSEFVAALLNPIVLSTQKFGLYGHSAAWRPWNLEENVSIQAAGLYAAAVEIMSSYTTPKEFVAAMTDFLLPRTVIPDSGDCLNVLGALTALLPSPYRMAICQFTTSLLLEDVLTNPAGSRDSPNHADECNSVSSWSRSSRIRRHARWFDSEDESLSDSCPSPPLVVVNFFKDFLPPEPNSSTAGPNNNTNKNVGDSRINNNNNDEGDGLESNAGVSASDQDRSCAPPVCSKEEISKHTCLLKASLWHAIWSHANTTHLTALPSLFTELFVPHLSNEAQLLMAFYLVAPLMGSLHSERPAKLIELTAQLYRAVSQVDAILGAKGADGSIKTDPNADTDPKPKQMGIPLVHVDTIADLLYHIKYMYVGNGVLDQVQPLLPRLRPTLRKRLKFILPPTDVLCSQSGQSTGQTLSKPSQAFPGEMAKAVYEGRVYRAAPKPPLCGEDF</sequence>
<comment type="similarity">
    <text evidence="2">Belongs to the Mediator complex subunit 23 family.</text>
</comment>
<keyword evidence="10" id="KW-1185">Reference proteome</keyword>
<evidence type="ECO:0000313" key="9">
    <source>
        <dbReference type="EMBL" id="KAA0191757.1"/>
    </source>
</evidence>
<dbReference type="PANTHER" id="PTHR12691">
    <property type="entry name" value="MEDIATOR OF RNA POLYMERASE II TRANSCRIPTION SUBUNIT 23"/>
    <property type="match status" value="1"/>
</dbReference>
<comment type="subcellular location">
    <subcellularLocation>
        <location evidence="1">Nucleus</location>
    </subcellularLocation>
</comment>
<protein>
    <recommendedName>
        <fullName evidence="3">Mediator of RNA polymerase II transcription subunit 23</fullName>
    </recommendedName>
    <alternativeName>
        <fullName evidence="7">Mediator complex subunit 23</fullName>
    </alternativeName>
</protein>
<reference evidence="9" key="1">
    <citation type="submission" date="2019-05" db="EMBL/GenBank/DDBJ databases">
        <title>Annotation for the trematode Fasciolopsis buski.</title>
        <authorList>
            <person name="Choi Y.-J."/>
        </authorList>
    </citation>
    <scope>NUCLEOTIDE SEQUENCE</scope>
    <source>
        <strain evidence="9">HT</strain>
        <tissue evidence="9">Whole worm</tissue>
    </source>
</reference>
<proteinExistence type="inferred from homology"/>
<evidence type="ECO:0000256" key="4">
    <source>
        <dbReference type="ARBA" id="ARBA00023015"/>
    </source>
</evidence>
<feature type="compositionally biased region" description="Polar residues" evidence="8">
    <location>
        <begin position="779"/>
        <end position="793"/>
    </location>
</feature>
<dbReference type="Pfam" id="PF11573">
    <property type="entry name" value="Med23"/>
    <property type="match status" value="2"/>
</dbReference>
<keyword evidence="6" id="KW-0539">Nucleus</keyword>